<dbReference type="Proteomes" id="UP000322873">
    <property type="component" value="Unassembled WGS sequence"/>
</dbReference>
<feature type="compositionally biased region" description="Basic and acidic residues" evidence="1">
    <location>
        <begin position="53"/>
        <end position="71"/>
    </location>
</feature>
<feature type="region of interest" description="Disordered" evidence="1">
    <location>
        <begin position="187"/>
        <end position="218"/>
    </location>
</feature>
<protein>
    <submittedName>
        <fullName evidence="2">Uncharacterized protein</fullName>
    </submittedName>
</protein>
<feature type="region of interest" description="Disordered" evidence="1">
    <location>
        <begin position="1"/>
        <end position="71"/>
    </location>
</feature>
<gene>
    <name evidence="2" type="ORF">EYC84_008755</name>
</gene>
<accession>A0A5M9JE99</accession>
<proteinExistence type="predicted"/>
<keyword evidence="3" id="KW-1185">Reference proteome</keyword>
<dbReference type="PANTHER" id="PTHR34776:SF1">
    <property type="entry name" value="F17F16.3 PROTEIN"/>
    <property type="match status" value="1"/>
</dbReference>
<name>A0A5M9JE99_MONFR</name>
<sequence length="475" mass="53444">MDESTPDDLKETGAGNGDLSQTDVIDYATFKDVNGKPIDPPTLSRSSRKKRKVQVDGVDHAHDVNQDEKLSDDEYKHRVAYALEQNKKNLDLDEVNARLKENPSLYQTSSEKSSSDIEVNANNIFQNGKKVPSGAALCNQILSSTGNGNKRLSFSEKRRNKPLKLSPTLVNDESVFNWGRAVGDTKNDGYMDSRIDKSNENSKNKIPTEDEKSSNKEAFPSSVLERGTIFFFNGPRVNAADQTQGIEDVARTFFALRPFLPKPIEKDSFGDNRDAGLFSLSKKKWPKSMQDKLSCFVDKAVLGIKELKEYLASRSKLSLVKPNAEGRYAIIYTDRKSYLAYYIFYPHTLEVWDELGINKKGSFVCSIENPTVKGLANATIDNPARYTEELQEKFRNLRWGSLIPGHLTDEGTQILIFGEEQSVDSKKEESTGPEDEKNTLDQEDHDRAKGLKEDDPIFTELILSAEESSHMQTTW</sequence>
<feature type="compositionally biased region" description="Basic and acidic residues" evidence="1">
    <location>
        <begin position="187"/>
        <end position="215"/>
    </location>
</feature>
<evidence type="ECO:0000313" key="2">
    <source>
        <dbReference type="EMBL" id="KAA8566152.1"/>
    </source>
</evidence>
<dbReference type="VEuPathDB" id="FungiDB:MFRU_056g00160"/>
<evidence type="ECO:0000313" key="3">
    <source>
        <dbReference type="Proteomes" id="UP000322873"/>
    </source>
</evidence>
<dbReference type="PANTHER" id="PTHR34776">
    <property type="entry name" value="F17F16.3 PROTEIN"/>
    <property type="match status" value="1"/>
</dbReference>
<organism evidence="2 3">
    <name type="scientific">Monilinia fructicola</name>
    <name type="common">Brown rot fungus</name>
    <name type="synonym">Ciboria fructicola</name>
    <dbReference type="NCBI Taxonomy" id="38448"/>
    <lineage>
        <taxon>Eukaryota</taxon>
        <taxon>Fungi</taxon>
        <taxon>Dikarya</taxon>
        <taxon>Ascomycota</taxon>
        <taxon>Pezizomycotina</taxon>
        <taxon>Leotiomycetes</taxon>
        <taxon>Helotiales</taxon>
        <taxon>Sclerotiniaceae</taxon>
        <taxon>Monilinia</taxon>
    </lineage>
</organism>
<dbReference type="EMBL" id="VICG01000012">
    <property type="protein sequence ID" value="KAA8566152.1"/>
    <property type="molecule type" value="Genomic_DNA"/>
</dbReference>
<feature type="compositionally biased region" description="Basic and acidic residues" evidence="1">
    <location>
        <begin position="423"/>
        <end position="455"/>
    </location>
</feature>
<reference evidence="2 3" key="1">
    <citation type="submission" date="2019-06" db="EMBL/GenBank/DDBJ databases">
        <title>Genome Sequence of the Brown Rot Fungal Pathogen Monilinia fructicola.</title>
        <authorList>
            <person name="De Miccolis Angelini R.M."/>
            <person name="Landi L."/>
            <person name="Abate D."/>
            <person name="Pollastro S."/>
            <person name="Romanazzi G."/>
            <person name="Faretra F."/>
        </authorList>
    </citation>
    <scope>NUCLEOTIDE SEQUENCE [LARGE SCALE GENOMIC DNA]</scope>
    <source>
        <strain evidence="2 3">Mfrc123</strain>
    </source>
</reference>
<dbReference type="AlphaFoldDB" id="A0A5M9JE99"/>
<evidence type="ECO:0000256" key="1">
    <source>
        <dbReference type="SAM" id="MobiDB-lite"/>
    </source>
</evidence>
<feature type="region of interest" description="Disordered" evidence="1">
    <location>
        <begin position="419"/>
        <end position="456"/>
    </location>
</feature>
<comment type="caution">
    <text evidence="2">The sequence shown here is derived from an EMBL/GenBank/DDBJ whole genome shotgun (WGS) entry which is preliminary data.</text>
</comment>